<organism evidence="3 4">
    <name type="scientific">Aureimonas pseudogalii</name>
    <dbReference type="NCBI Taxonomy" id="1744844"/>
    <lineage>
        <taxon>Bacteria</taxon>
        <taxon>Pseudomonadati</taxon>
        <taxon>Pseudomonadota</taxon>
        <taxon>Alphaproteobacteria</taxon>
        <taxon>Hyphomicrobiales</taxon>
        <taxon>Aurantimonadaceae</taxon>
        <taxon>Aureimonas</taxon>
    </lineage>
</organism>
<keyword evidence="4" id="KW-1185">Reference proteome</keyword>
<dbReference type="Gene3D" id="2.60.120.10">
    <property type="entry name" value="Jelly Rolls"/>
    <property type="match status" value="1"/>
</dbReference>
<dbReference type="PANTHER" id="PTHR35848">
    <property type="entry name" value="OXALATE-BINDING PROTEIN"/>
    <property type="match status" value="1"/>
</dbReference>
<evidence type="ECO:0000313" key="4">
    <source>
        <dbReference type="Proteomes" id="UP000542776"/>
    </source>
</evidence>
<dbReference type="InterPro" id="IPR014710">
    <property type="entry name" value="RmlC-like_jellyroll"/>
</dbReference>
<dbReference type="Pfam" id="PF07883">
    <property type="entry name" value="Cupin_2"/>
    <property type="match status" value="1"/>
</dbReference>
<sequence length="161" mass="17353">MIPIVHPADLPLEEMQQGTLYRSRDVSITSRLGITKLGVSYSEVPPGKSGCPFHNHLAEDEVFVILEGTGIYRFGASEHPIKAGDVLGAPAGGTETAHQIRNTGETPLRYLSLSNSAAADIVQYPDSGKFQAHARDSTGRSFRFVGRPASELDYWDGEPGA</sequence>
<dbReference type="PANTHER" id="PTHR35848:SF6">
    <property type="entry name" value="CUPIN TYPE-2 DOMAIN-CONTAINING PROTEIN"/>
    <property type="match status" value="1"/>
</dbReference>
<comment type="caution">
    <text evidence="3">The sequence shown here is derived from an EMBL/GenBank/DDBJ whole genome shotgun (WGS) entry which is preliminary data.</text>
</comment>
<evidence type="ECO:0000313" key="3">
    <source>
        <dbReference type="EMBL" id="MBB3996318.1"/>
    </source>
</evidence>
<proteinExistence type="predicted"/>
<dbReference type="InterPro" id="IPR051610">
    <property type="entry name" value="GPI/OXD"/>
</dbReference>
<evidence type="ECO:0000256" key="1">
    <source>
        <dbReference type="ARBA" id="ARBA00022723"/>
    </source>
</evidence>
<accession>A0A7W6H2Z3</accession>
<dbReference type="AlphaFoldDB" id="A0A7W6H2Z3"/>
<dbReference type="InterPro" id="IPR013096">
    <property type="entry name" value="Cupin_2"/>
</dbReference>
<dbReference type="SUPFAM" id="SSF51182">
    <property type="entry name" value="RmlC-like cupins"/>
    <property type="match status" value="1"/>
</dbReference>
<dbReference type="Proteomes" id="UP000542776">
    <property type="component" value="Unassembled WGS sequence"/>
</dbReference>
<gene>
    <name evidence="3" type="ORF">GGR04_000139</name>
</gene>
<dbReference type="CDD" id="cd02224">
    <property type="entry name" value="cupin_SPO2919-like"/>
    <property type="match status" value="1"/>
</dbReference>
<evidence type="ECO:0000259" key="2">
    <source>
        <dbReference type="Pfam" id="PF07883"/>
    </source>
</evidence>
<keyword evidence="1" id="KW-0479">Metal-binding</keyword>
<dbReference type="InterPro" id="IPR011051">
    <property type="entry name" value="RmlC_Cupin_sf"/>
</dbReference>
<reference evidence="3 4" key="1">
    <citation type="submission" date="2020-08" db="EMBL/GenBank/DDBJ databases">
        <title>Genomic Encyclopedia of Type Strains, Phase IV (KMG-IV): sequencing the most valuable type-strain genomes for metagenomic binning, comparative biology and taxonomic classification.</title>
        <authorList>
            <person name="Goeker M."/>
        </authorList>
    </citation>
    <scope>NUCLEOTIDE SEQUENCE [LARGE SCALE GENOMIC DNA]</scope>
    <source>
        <strain evidence="3 4">DSM 102238</strain>
    </source>
</reference>
<dbReference type="EMBL" id="JACIEK010000001">
    <property type="protein sequence ID" value="MBB3996318.1"/>
    <property type="molecule type" value="Genomic_DNA"/>
</dbReference>
<name>A0A7W6H2Z3_9HYPH</name>
<dbReference type="GO" id="GO:0046872">
    <property type="term" value="F:metal ion binding"/>
    <property type="evidence" value="ECO:0007669"/>
    <property type="project" value="UniProtKB-KW"/>
</dbReference>
<feature type="domain" description="Cupin type-2" evidence="2">
    <location>
        <begin position="42"/>
        <end position="112"/>
    </location>
</feature>
<protein>
    <submittedName>
        <fullName evidence="3">Putative cupin superfamily protein</fullName>
    </submittedName>
</protein>